<comment type="caution">
    <text evidence="1">The sequence shown here is derived from an EMBL/GenBank/DDBJ whole genome shotgun (WGS) entry which is preliminary data.</text>
</comment>
<proteinExistence type="predicted"/>
<dbReference type="EMBL" id="JELX01000671">
    <property type="protein sequence ID" value="KYF62853.1"/>
    <property type="molecule type" value="Genomic_DNA"/>
</dbReference>
<evidence type="ECO:0000313" key="2">
    <source>
        <dbReference type="Proteomes" id="UP000075604"/>
    </source>
</evidence>
<reference evidence="1 2" key="1">
    <citation type="submission" date="2014-02" db="EMBL/GenBank/DDBJ databases">
        <title>The small core and large imbalanced accessory genome model reveals a collaborative survival strategy of Sorangium cellulosum strains in nature.</title>
        <authorList>
            <person name="Han K."/>
            <person name="Peng R."/>
            <person name="Blom J."/>
            <person name="Li Y.-Z."/>
        </authorList>
    </citation>
    <scope>NUCLEOTIDE SEQUENCE [LARGE SCALE GENOMIC DNA]</scope>
    <source>
        <strain evidence="1 2">So0157-18</strain>
    </source>
</reference>
<dbReference type="Proteomes" id="UP000075604">
    <property type="component" value="Unassembled WGS sequence"/>
</dbReference>
<dbReference type="AlphaFoldDB" id="A0A150Q4T7"/>
<sequence length="88" mass="9865">MASECVATMSCVVGESSRKAGTSRRCHWTCRCCSEDGLQQRRLTRAVGPREHDKVERRPLRVAQIEADLVDAAEIADVQPREPQAGRW</sequence>
<protein>
    <submittedName>
        <fullName evidence="1">Uncharacterized protein</fullName>
    </submittedName>
</protein>
<name>A0A150Q4T7_SORCE</name>
<accession>A0A150Q4T7</accession>
<evidence type="ECO:0000313" key="1">
    <source>
        <dbReference type="EMBL" id="KYF62853.1"/>
    </source>
</evidence>
<gene>
    <name evidence="1" type="ORF">BE04_18050</name>
</gene>
<organism evidence="1 2">
    <name type="scientific">Sorangium cellulosum</name>
    <name type="common">Polyangium cellulosum</name>
    <dbReference type="NCBI Taxonomy" id="56"/>
    <lineage>
        <taxon>Bacteria</taxon>
        <taxon>Pseudomonadati</taxon>
        <taxon>Myxococcota</taxon>
        <taxon>Polyangia</taxon>
        <taxon>Polyangiales</taxon>
        <taxon>Polyangiaceae</taxon>
        <taxon>Sorangium</taxon>
    </lineage>
</organism>